<dbReference type="InterPro" id="IPR000531">
    <property type="entry name" value="Beta-barrel_TonB"/>
</dbReference>
<evidence type="ECO:0000256" key="12">
    <source>
        <dbReference type="ARBA" id="ARBA00023170"/>
    </source>
</evidence>
<feature type="region of interest" description="Disordered" evidence="16">
    <location>
        <begin position="41"/>
        <end position="104"/>
    </location>
</feature>
<evidence type="ECO:0000256" key="8">
    <source>
        <dbReference type="ARBA" id="ARBA00023004"/>
    </source>
</evidence>
<keyword evidence="5" id="KW-0410">Iron transport</keyword>
<evidence type="ECO:0000256" key="16">
    <source>
        <dbReference type="SAM" id="MobiDB-lite"/>
    </source>
</evidence>
<evidence type="ECO:0000256" key="7">
    <source>
        <dbReference type="ARBA" id="ARBA00022729"/>
    </source>
</evidence>
<evidence type="ECO:0000256" key="15">
    <source>
        <dbReference type="RuleBase" id="RU003357"/>
    </source>
</evidence>
<dbReference type="InterPro" id="IPR010105">
    <property type="entry name" value="TonB_sidphr_rcpt"/>
</dbReference>
<evidence type="ECO:0000256" key="14">
    <source>
        <dbReference type="PROSITE-ProRule" id="PRU01360"/>
    </source>
</evidence>
<dbReference type="PANTHER" id="PTHR32552:SF68">
    <property type="entry name" value="FERRICHROME OUTER MEMBRANE TRANSPORTER_PHAGE RECEPTOR"/>
    <property type="match status" value="1"/>
</dbReference>
<evidence type="ECO:0000313" key="20">
    <source>
        <dbReference type="EMBL" id="WXC82313.1"/>
    </source>
</evidence>
<evidence type="ECO:0000256" key="10">
    <source>
        <dbReference type="ARBA" id="ARBA00023077"/>
    </source>
</evidence>
<evidence type="ECO:0000256" key="17">
    <source>
        <dbReference type="SAM" id="SignalP"/>
    </source>
</evidence>
<keyword evidence="8" id="KW-0408">Iron</keyword>
<dbReference type="InterPro" id="IPR012910">
    <property type="entry name" value="Plug_dom"/>
</dbReference>
<evidence type="ECO:0000259" key="18">
    <source>
        <dbReference type="Pfam" id="PF00593"/>
    </source>
</evidence>
<evidence type="ECO:0000256" key="13">
    <source>
        <dbReference type="ARBA" id="ARBA00023237"/>
    </source>
</evidence>
<keyword evidence="4 14" id="KW-1134">Transmembrane beta strand</keyword>
<keyword evidence="12 20" id="KW-0675">Receptor</keyword>
<keyword evidence="6 14" id="KW-0812">Transmembrane</keyword>
<dbReference type="PANTHER" id="PTHR32552">
    <property type="entry name" value="FERRICHROME IRON RECEPTOR-RELATED"/>
    <property type="match status" value="1"/>
</dbReference>
<evidence type="ECO:0000256" key="6">
    <source>
        <dbReference type="ARBA" id="ARBA00022692"/>
    </source>
</evidence>
<dbReference type="Proteomes" id="UP001432046">
    <property type="component" value="Chromosome"/>
</dbReference>
<comment type="subcellular location">
    <subcellularLocation>
        <location evidence="1 14">Cell outer membrane</location>
        <topology evidence="1 14">Multi-pass membrane protein</topology>
    </subcellularLocation>
</comment>
<feature type="domain" description="TonB-dependent receptor-like beta-barrel" evidence="18">
    <location>
        <begin position="293"/>
        <end position="758"/>
    </location>
</feature>
<feature type="domain" description="TonB-dependent receptor plug" evidence="19">
    <location>
        <begin position="125"/>
        <end position="218"/>
    </location>
</feature>
<protein>
    <submittedName>
        <fullName evidence="20">TonB-dependent siderophore receptor</fullName>
    </submittedName>
</protein>
<dbReference type="InterPro" id="IPR037066">
    <property type="entry name" value="Plug_dom_sf"/>
</dbReference>
<dbReference type="Pfam" id="PF00593">
    <property type="entry name" value="TonB_dep_Rec_b-barrel"/>
    <property type="match status" value="1"/>
</dbReference>
<evidence type="ECO:0000256" key="2">
    <source>
        <dbReference type="ARBA" id="ARBA00009810"/>
    </source>
</evidence>
<keyword evidence="11 14" id="KW-0472">Membrane</keyword>
<dbReference type="RefSeq" id="WP_338834609.1">
    <property type="nucleotide sequence ID" value="NZ_CP147711.1"/>
</dbReference>
<sequence length="789" mass="86264">MTSRSQTNRRTVLLAKLSLLTASYLALSVPLATSVAQAQQAPAQGVSTLPPVTVTPPAAQRRRSAPKASRNAAATRGRRTQTARRIEPAAAAKPFAESQDARTGTSGYFANSTSVATRTNTAIVNIPQSLNVITREQIRDQNYQGLTDVTRYVPSVAVHQGEGNRDELVIRGVDSSANFFVNGFRDDVQYFRDLYNAQSIEVLKGPSALTFGRGAGGGLLNRTLKEADGNRVYEATAQTGSWGDRRVTLDAGQAINENVAARLNVFYEGADAFRDFNHLERYGINPTVTLKPDDNTKIKLSYEYFHDERTADRGNPSQGLPGGATRFNPTTPFAPNGDFSTFFGSPALNTAQATVQTGMAIIEHDFENGLTVRNGTFAADYQKFYQNVYPTGGPLAGAVNPADTAVNLGAYQHTTNRDNVFNQTDFTYKTWTGPLFHTVGFGTEFGRQTGVDIRNTGVFPNGANTIVQNPFAPTYFGPVTFIHHFTGINTDGVTTPDSNSRYALNIQSGYVRDTIEISRSLQIIAGARFDRYDMSATDMNTNINRGRVDNLVSPQGALIIKPMDSMSVYTAYSISYLPASGDQFSALTDGTLILQPQRFENVELGMKWNVNPKLLFSTAVYNLNRTNQPIADGNNPGFFFPSGSTLTRGVEASLTGYVTEQWQSSLAYAYTDAKITSATSATVVPGNRVQLVPYNQFAWWNKYQFTPMWAAALGVIYFGDSFASSDDTVRLPSFVRFDAAVYAKIDETWSAQLNVENIFDKGYWASADGNNNISPGQGRTVRLMARARF</sequence>
<reference evidence="20" key="2">
    <citation type="submission" date="2024-03" db="EMBL/GenBank/DDBJ databases">
        <authorList>
            <person name="Bromfield E.S.P."/>
            <person name="Cloutier S."/>
        </authorList>
    </citation>
    <scope>NUCLEOTIDE SEQUENCE</scope>
    <source>
        <strain evidence="20">5S5</strain>
    </source>
</reference>
<dbReference type="SUPFAM" id="SSF56935">
    <property type="entry name" value="Porins"/>
    <property type="match status" value="1"/>
</dbReference>
<keyword evidence="3 14" id="KW-0813">Transport</keyword>
<evidence type="ECO:0000256" key="1">
    <source>
        <dbReference type="ARBA" id="ARBA00004571"/>
    </source>
</evidence>
<evidence type="ECO:0000256" key="4">
    <source>
        <dbReference type="ARBA" id="ARBA00022452"/>
    </source>
</evidence>
<evidence type="ECO:0000256" key="5">
    <source>
        <dbReference type="ARBA" id="ARBA00022496"/>
    </source>
</evidence>
<dbReference type="Gene3D" id="2.40.170.20">
    <property type="entry name" value="TonB-dependent receptor, beta-barrel domain"/>
    <property type="match status" value="1"/>
</dbReference>
<keyword evidence="9" id="KW-0406">Ion transport</keyword>
<feature type="chain" id="PRO_5045309480" evidence="17">
    <location>
        <begin position="39"/>
        <end position="789"/>
    </location>
</feature>
<evidence type="ECO:0000313" key="21">
    <source>
        <dbReference type="Proteomes" id="UP001432046"/>
    </source>
</evidence>
<dbReference type="InterPro" id="IPR039426">
    <property type="entry name" value="TonB-dep_rcpt-like"/>
</dbReference>
<comment type="similarity">
    <text evidence="2 14 15">Belongs to the TonB-dependent receptor family.</text>
</comment>
<evidence type="ECO:0000256" key="9">
    <source>
        <dbReference type="ARBA" id="ARBA00023065"/>
    </source>
</evidence>
<keyword evidence="10 15" id="KW-0798">TonB box</keyword>
<gene>
    <name evidence="20" type="ORF">WDK88_12365</name>
</gene>
<evidence type="ECO:0000256" key="3">
    <source>
        <dbReference type="ARBA" id="ARBA00022448"/>
    </source>
</evidence>
<organism evidence="20 21">
    <name type="scientific">Bradyrhizobium septentrionale</name>
    <dbReference type="NCBI Taxonomy" id="1404411"/>
    <lineage>
        <taxon>Bacteria</taxon>
        <taxon>Pseudomonadati</taxon>
        <taxon>Pseudomonadota</taxon>
        <taxon>Alphaproteobacteria</taxon>
        <taxon>Hyphomicrobiales</taxon>
        <taxon>Nitrobacteraceae</taxon>
        <taxon>Bradyrhizobium</taxon>
    </lineage>
</organism>
<reference evidence="20" key="1">
    <citation type="journal article" date="2021" name="Int. J. Syst. Evol. Microbiol.">
        <title>Bradyrhizobium septentrionale sp. nov. (sv. septentrionale) and Bradyrhizobium quebecense sp. nov. (sv. septentrionale) associated with legumes native to Canada possess rearranged symbiosis genes and numerous insertion sequences.</title>
        <authorList>
            <person name="Bromfield E.S.P."/>
            <person name="Cloutier S."/>
        </authorList>
    </citation>
    <scope>NUCLEOTIDE SEQUENCE</scope>
    <source>
        <strain evidence="20">5S5</strain>
    </source>
</reference>
<keyword evidence="7 17" id="KW-0732">Signal</keyword>
<dbReference type="Gene3D" id="2.170.130.10">
    <property type="entry name" value="TonB-dependent receptor, plug domain"/>
    <property type="match status" value="1"/>
</dbReference>
<dbReference type="EMBL" id="CP147711">
    <property type="protein sequence ID" value="WXC82313.1"/>
    <property type="molecule type" value="Genomic_DNA"/>
</dbReference>
<keyword evidence="21" id="KW-1185">Reference proteome</keyword>
<feature type="signal peptide" evidence="17">
    <location>
        <begin position="1"/>
        <end position="38"/>
    </location>
</feature>
<evidence type="ECO:0000259" key="19">
    <source>
        <dbReference type="Pfam" id="PF07715"/>
    </source>
</evidence>
<evidence type="ECO:0000256" key="11">
    <source>
        <dbReference type="ARBA" id="ARBA00023136"/>
    </source>
</evidence>
<dbReference type="Pfam" id="PF07715">
    <property type="entry name" value="Plug"/>
    <property type="match status" value="1"/>
</dbReference>
<dbReference type="CDD" id="cd01347">
    <property type="entry name" value="ligand_gated_channel"/>
    <property type="match status" value="1"/>
</dbReference>
<name>A0ABZ2P581_9BRAD</name>
<dbReference type="InterPro" id="IPR036942">
    <property type="entry name" value="Beta-barrel_TonB_sf"/>
</dbReference>
<dbReference type="PROSITE" id="PS52016">
    <property type="entry name" value="TONB_DEPENDENT_REC_3"/>
    <property type="match status" value="1"/>
</dbReference>
<feature type="compositionally biased region" description="Low complexity" evidence="16">
    <location>
        <begin position="41"/>
        <end position="59"/>
    </location>
</feature>
<dbReference type="NCBIfam" id="TIGR01783">
    <property type="entry name" value="TonB-siderophor"/>
    <property type="match status" value="1"/>
</dbReference>
<proteinExistence type="inferred from homology"/>
<keyword evidence="13 14" id="KW-0998">Cell outer membrane</keyword>
<accession>A0ABZ2P581</accession>